<organism evidence="6 7">
    <name type="scientific">Kitasatospora putterlickiae</name>
    <dbReference type="NCBI Taxonomy" id="221725"/>
    <lineage>
        <taxon>Bacteria</taxon>
        <taxon>Bacillati</taxon>
        <taxon>Actinomycetota</taxon>
        <taxon>Actinomycetes</taxon>
        <taxon>Kitasatosporales</taxon>
        <taxon>Streptomycetaceae</taxon>
        <taxon>Kitasatospora</taxon>
    </lineage>
</organism>
<protein>
    <submittedName>
        <fullName evidence="6">Crp/Fnr family transcriptional regulator</fullName>
    </submittedName>
</protein>
<evidence type="ECO:0000256" key="2">
    <source>
        <dbReference type="ARBA" id="ARBA00023125"/>
    </source>
</evidence>
<dbReference type="PANTHER" id="PTHR24567:SF74">
    <property type="entry name" value="HTH-TYPE TRANSCRIPTIONAL REGULATOR ARCR"/>
    <property type="match status" value="1"/>
</dbReference>
<dbReference type="SUPFAM" id="SSF46785">
    <property type="entry name" value="Winged helix' DNA-binding domain"/>
    <property type="match status" value="1"/>
</dbReference>
<reference evidence="6 7" key="1">
    <citation type="journal article" date="2019" name="Int. J. Syst. Evol. Microbiol.">
        <title>The Global Catalogue of Microorganisms (GCM) 10K type strain sequencing project: providing services to taxonomists for standard genome sequencing and annotation.</title>
        <authorList>
            <consortium name="The Broad Institute Genomics Platform"/>
            <consortium name="The Broad Institute Genome Sequencing Center for Infectious Disease"/>
            <person name="Wu L."/>
            <person name="Ma J."/>
        </authorList>
    </citation>
    <scope>NUCLEOTIDE SEQUENCE [LARGE SCALE GENOMIC DNA]</scope>
    <source>
        <strain evidence="6 7">JCM 12393</strain>
    </source>
</reference>
<dbReference type="SMART" id="SM00419">
    <property type="entry name" value="HTH_CRP"/>
    <property type="match status" value="1"/>
</dbReference>
<dbReference type="PROSITE" id="PS51063">
    <property type="entry name" value="HTH_CRP_2"/>
    <property type="match status" value="1"/>
</dbReference>
<name>A0ABN1YFE1_9ACTN</name>
<feature type="domain" description="HTH crp-type" evidence="5">
    <location>
        <begin position="164"/>
        <end position="237"/>
    </location>
</feature>
<dbReference type="PROSITE" id="PS50042">
    <property type="entry name" value="CNMP_BINDING_3"/>
    <property type="match status" value="1"/>
</dbReference>
<evidence type="ECO:0000256" key="3">
    <source>
        <dbReference type="ARBA" id="ARBA00023163"/>
    </source>
</evidence>
<dbReference type="Pfam" id="PF00027">
    <property type="entry name" value="cNMP_binding"/>
    <property type="match status" value="1"/>
</dbReference>
<dbReference type="SMART" id="SM00100">
    <property type="entry name" value="cNMP"/>
    <property type="match status" value="1"/>
</dbReference>
<dbReference type="InterPro" id="IPR036390">
    <property type="entry name" value="WH_DNA-bd_sf"/>
</dbReference>
<comment type="caution">
    <text evidence="6">The sequence shown here is derived from an EMBL/GenBank/DDBJ whole genome shotgun (WGS) entry which is preliminary data.</text>
</comment>
<dbReference type="InterPro" id="IPR018490">
    <property type="entry name" value="cNMP-bd_dom_sf"/>
</dbReference>
<dbReference type="Proteomes" id="UP001499863">
    <property type="component" value="Unassembled WGS sequence"/>
</dbReference>
<dbReference type="PANTHER" id="PTHR24567">
    <property type="entry name" value="CRP FAMILY TRANSCRIPTIONAL REGULATORY PROTEIN"/>
    <property type="match status" value="1"/>
</dbReference>
<keyword evidence="7" id="KW-1185">Reference proteome</keyword>
<dbReference type="CDD" id="cd00038">
    <property type="entry name" value="CAP_ED"/>
    <property type="match status" value="1"/>
</dbReference>
<dbReference type="InterPro" id="IPR000595">
    <property type="entry name" value="cNMP-bd_dom"/>
</dbReference>
<feature type="domain" description="Cyclic nucleotide-binding" evidence="4">
    <location>
        <begin position="30"/>
        <end position="133"/>
    </location>
</feature>
<evidence type="ECO:0000313" key="7">
    <source>
        <dbReference type="Proteomes" id="UP001499863"/>
    </source>
</evidence>
<dbReference type="EMBL" id="BAAAKJ010000330">
    <property type="protein sequence ID" value="GAA1407935.1"/>
    <property type="molecule type" value="Genomic_DNA"/>
</dbReference>
<evidence type="ECO:0000259" key="4">
    <source>
        <dbReference type="PROSITE" id="PS50042"/>
    </source>
</evidence>
<dbReference type="InterPro" id="IPR050397">
    <property type="entry name" value="Env_Response_Regulators"/>
</dbReference>
<evidence type="ECO:0000313" key="6">
    <source>
        <dbReference type="EMBL" id="GAA1407935.1"/>
    </source>
</evidence>
<evidence type="ECO:0000256" key="1">
    <source>
        <dbReference type="ARBA" id="ARBA00023015"/>
    </source>
</evidence>
<dbReference type="Gene3D" id="1.10.10.10">
    <property type="entry name" value="Winged helix-like DNA-binding domain superfamily/Winged helix DNA-binding domain"/>
    <property type="match status" value="1"/>
</dbReference>
<dbReference type="Gene3D" id="2.60.120.10">
    <property type="entry name" value="Jelly Rolls"/>
    <property type="match status" value="1"/>
</dbReference>
<dbReference type="InterPro" id="IPR012318">
    <property type="entry name" value="HTH_CRP"/>
</dbReference>
<keyword evidence="1" id="KW-0805">Transcription regulation</keyword>
<evidence type="ECO:0000259" key="5">
    <source>
        <dbReference type="PROSITE" id="PS51063"/>
    </source>
</evidence>
<accession>A0ABN1YFE1</accession>
<dbReference type="InterPro" id="IPR014710">
    <property type="entry name" value="RmlC-like_jellyroll"/>
</dbReference>
<dbReference type="Pfam" id="PF13545">
    <property type="entry name" value="HTH_Crp_2"/>
    <property type="match status" value="1"/>
</dbReference>
<sequence length="246" mass="26771">MVNTPSSVTGRPYRAAGPVTDHGLDDRVPFLARLDHADRIALLALGRRLHYPVRSTVLREGEPSDHVLIVLHGWLKVTAAAENGYEALLALRGPGDIIGESAALSGRPRAATVTALEQVEATVVDRTTFTAYLKRAPMVSMQLLALSTDRLRAADHHRLKFAALSVSERLSDLLLELARTHGRRTEEGIVISVPLSQQELAGSVGASREAVARLLKSLRDRGIVVTSRRSLVIARPDLLRRPGRIS</sequence>
<proteinExistence type="predicted"/>
<dbReference type="SUPFAM" id="SSF51206">
    <property type="entry name" value="cAMP-binding domain-like"/>
    <property type="match status" value="1"/>
</dbReference>
<keyword evidence="3" id="KW-0804">Transcription</keyword>
<dbReference type="InterPro" id="IPR036388">
    <property type="entry name" value="WH-like_DNA-bd_sf"/>
</dbReference>
<keyword evidence="2" id="KW-0238">DNA-binding</keyword>
<dbReference type="PRINTS" id="PR00034">
    <property type="entry name" value="HTHCRP"/>
</dbReference>
<gene>
    <name evidence="6" type="ORF">GCM10009639_57300</name>
</gene>